<feature type="domain" description="Sigma-54 factor interaction" evidence="17">
    <location>
        <begin position="144"/>
        <end position="373"/>
    </location>
</feature>
<dbReference type="InterPro" id="IPR002197">
    <property type="entry name" value="HTH_Fis"/>
</dbReference>
<evidence type="ECO:0000256" key="16">
    <source>
        <dbReference type="PROSITE-ProRule" id="PRU00169"/>
    </source>
</evidence>
<evidence type="ECO:0000259" key="17">
    <source>
        <dbReference type="PROSITE" id="PS50045"/>
    </source>
</evidence>
<dbReference type="FunFam" id="3.40.50.300:FF:000006">
    <property type="entry name" value="DNA-binding transcriptional regulator NtrC"/>
    <property type="match status" value="1"/>
</dbReference>
<dbReference type="InterPro" id="IPR058031">
    <property type="entry name" value="AAA_lid_NorR"/>
</dbReference>
<evidence type="ECO:0000256" key="15">
    <source>
        <dbReference type="ARBA" id="ARBA00031910"/>
    </source>
</evidence>
<dbReference type="SUPFAM" id="SSF52172">
    <property type="entry name" value="CheY-like"/>
    <property type="match status" value="1"/>
</dbReference>
<keyword evidence="5 16" id="KW-0597">Phosphoprotein</keyword>
<keyword evidence="9" id="KW-0805">Transcription regulation</keyword>
<name>A0AAJ1EL59_9BACT</name>
<dbReference type="Pfam" id="PF02954">
    <property type="entry name" value="HTH_8"/>
    <property type="match status" value="1"/>
</dbReference>
<dbReference type="EMBL" id="JAIOIU010000141">
    <property type="protein sequence ID" value="MBZ0160692.1"/>
    <property type="molecule type" value="Genomic_DNA"/>
</dbReference>
<dbReference type="InterPro" id="IPR009057">
    <property type="entry name" value="Homeodomain-like_sf"/>
</dbReference>
<dbReference type="Pfam" id="PF00072">
    <property type="entry name" value="Response_reg"/>
    <property type="match status" value="1"/>
</dbReference>
<keyword evidence="12" id="KW-0804">Transcription</keyword>
<dbReference type="PRINTS" id="PR01590">
    <property type="entry name" value="HTHFIS"/>
</dbReference>
<dbReference type="GO" id="GO:0000160">
    <property type="term" value="P:phosphorelay signal transduction system"/>
    <property type="evidence" value="ECO:0007669"/>
    <property type="project" value="UniProtKB-KW"/>
</dbReference>
<dbReference type="InterPro" id="IPR025944">
    <property type="entry name" value="Sigma_54_int_dom_CS"/>
</dbReference>
<dbReference type="Gene3D" id="1.10.10.60">
    <property type="entry name" value="Homeodomain-like"/>
    <property type="match status" value="1"/>
</dbReference>
<organism evidence="19 20">
    <name type="scientific">Candidatus Methylomirabilis tolerans</name>
    <dbReference type="NCBI Taxonomy" id="3123416"/>
    <lineage>
        <taxon>Bacteria</taxon>
        <taxon>Candidatus Methylomirabilota</taxon>
        <taxon>Candidatus Methylomirabilia</taxon>
        <taxon>Candidatus Methylomirabilales</taxon>
        <taxon>Candidatus Methylomirabilaceae</taxon>
        <taxon>Candidatus Methylomirabilis</taxon>
    </lineage>
</organism>
<dbReference type="PROSITE" id="PS50110">
    <property type="entry name" value="RESPONSE_REGULATORY"/>
    <property type="match status" value="1"/>
</dbReference>
<keyword evidence="10" id="KW-0238">DNA-binding</keyword>
<evidence type="ECO:0000313" key="19">
    <source>
        <dbReference type="EMBL" id="MBZ0160692.1"/>
    </source>
</evidence>
<dbReference type="GO" id="GO:0005737">
    <property type="term" value="C:cytoplasm"/>
    <property type="evidence" value="ECO:0007669"/>
    <property type="project" value="UniProtKB-SubCell"/>
</dbReference>
<dbReference type="Pfam" id="PF25601">
    <property type="entry name" value="AAA_lid_14"/>
    <property type="match status" value="1"/>
</dbReference>
<dbReference type="PROSITE" id="PS00688">
    <property type="entry name" value="SIGMA54_INTERACT_3"/>
    <property type="match status" value="1"/>
</dbReference>
<keyword evidence="7" id="KW-0067">ATP-binding</keyword>
<sequence length="461" mass="51723">MEGYRIKVLIVDDDAAARKILQSRLGVMNVRTLVASSGFEAMEQIRREMPAIVLLDLQMPKMSGIDVLRSLKREGLDVTVIVVTAHATIEAAVEAIREGAYDFITKPVDSKHLKIVLDKAFERESLRVQSRCLQTEMEGRFVQVIAENQAMKNLLQLAHRAAGSSSTILLLGESGTGKEVFARNIHRWSPRADCPFTVVNCAAIPDQLLESELFGHEKGAFTGAHQLKKGKFEVADRGTIFLDEIGEVQASIQTKLLRVLQDHEFERVGSTRTIRADIRVIAATNGDLERAVREGGFREDLYYRLNVVSIKLPPLRERKEDIPALIDHFLRKYAGELKKPLKQLSSDALDGLTTYHWPGNVRELENVIERAMVLSTGEQIGPEDLPPQLAAGLRREALRGKKFHEAVREFKQWTIQDALKRSEGNQTKAAELLGLQRTYLAKLIRLLEIKAAPSLTEKDRP</sequence>
<evidence type="ECO:0000313" key="20">
    <source>
        <dbReference type="Proteomes" id="UP001197609"/>
    </source>
</evidence>
<evidence type="ECO:0000256" key="10">
    <source>
        <dbReference type="ARBA" id="ARBA00023125"/>
    </source>
</evidence>
<evidence type="ECO:0000256" key="1">
    <source>
        <dbReference type="ARBA" id="ARBA00004496"/>
    </source>
</evidence>
<dbReference type="GO" id="GO:0043565">
    <property type="term" value="F:sequence-specific DNA binding"/>
    <property type="evidence" value="ECO:0007669"/>
    <property type="project" value="InterPro"/>
</dbReference>
<evidence type="ECO:0000256" key="6">
    <source>
        <dbReference type="ARBA" id="ARBA00022741"/>
    </source>
</evidence>
<keyword evidence="8" id="KW-0902">Two-component regulatory system</keyword>
<dbReference type="Gene3D" id="3.40.50.300">
    <property type="entry name" value="P-loop containing nucleotide triphosphate hydrolases"/>
    <property type="match status" value="1"/>
</dbReference>
<dbReference type="FunFam" id="1.10.8.60:FF:000014">
    <property type="entry name" value="DNA-binding transcriptional regulator NtrC"/>
    <property type="match status" value="1"/>
</dbReference>
<keyword evidence="4" id="KW-0678">Repressor</keyword>
<comment type="subcellular location">
    <subcellularLocation>
        <location evidence="1">Cytoplasm</location>
    </subcellularLocation>
</comment>
<proteinExistence type="predicted"/>
<evidence type="ECO:0000256" key="4">
    <source>
        <dbReference type="ARBA" id="ARBA00022491"/>
    </source>
</evidence>
<keyword evidence="11" id="KW-0010">Activator</keyword>
<evidence type="ECO:0000256" key="3">
    <source>
        <dbReference type="ARBA" id="ARBA00022490"/>
    </source>
</evidence>
<dbReference type="Gene3D" id="1.10.8.60">
    <property type="match status" value="1"/>
</dbReference>
<evidence type="ECO:0000256" key="14">
    <source>
        <dbReference type="ARBA" id="ARBA00029881"/>
    </source>
</evidence>
<evidence type="ECO:0000256" key="5">
    <source>
        <dbReference type="ARBA" id="ARBA00022553"/>
    </source>
</evidence>
<keyword evidence="6" id="KW-0547">Nucleotide-binding</keyword>
<dbReference type="InterPro" id="IPR003593">
    <property type="entry name" value="AAA+_ATPase"/>
</dbReference>
<dbReference type="Pfam" id="PF00158">
    <property type="entry name" value="Sigma54_activat"/>
    <property type="match status" value="1"/>
</dbReference>
<evidence type="ECO:0000256" key="12">
    <source>
        <dbReference type="ARBA" id="ARBA00023163"/>
    </source>
</evidence>
<feature type="domain" description="Response regulatory" evidence="18">
    <location>
        <begin position="7"/>
        <end position="121"/>
    </location>
</feature>
<dbReference type="PANTHER" id="PTHR32071">
    <property type="entry name" value="TRANSCRIPTIONAL REGULATORY PROTEIN"/>
    <property type="match status" value="1"/>
</dbReference>
<dbReference type="InterPro" id="IPR027417">
    <property type="entry name" value="P-loop_NTPase"/>
</dbReference>
<evidence type="ECO:0000256" key="11">
    <source>
        <dbReference type="ARBA" id="ARBA00023159"/>
    </source>
</evidence>
<comment type="caution">
    <text evidence="19">The sequence shown here is derived from an EMBL/GenBank/DDBJ whole genome shotgun (WGS) entry which is preliminary data.</text>
</comment>
<dbReference type="InterPro" id="IPR002078">
    <property type="entry name" value="Sigma_54_int"/>
</dbReference>
<dbReference type="PROSITE" id="PS50045">
    <property type="entry name" value="SIGMA54_INTERACT_4"/>
    <property type="match status" value="1"/>
</dbReference>
<evidence type="ECO:0000259" key="18">
    <source>
        <dbReference type="PROSITE" id="PS50110"/>
    </source>
</evidence>
<dbReference type="SMART" id="SM00448">
    <property type="entry name" value="REC"/>
    <property type="match status" value="1"/>
</dbReference>
<dbReference type="GO" id="GO:0005524">
    <property type="term" value="F:ATP binding"/>
    <property type="evidence" value="ECO:0007669"/>
    <property type="project" value="UniProtKB-KW"/>
</dbReference>
<feature type="modified residue" description="4-aspartylphosphate" evidence="16">
    <location>
        <position position="56"/>
    </location>
</feature>
<evidence type="ECO:0000256" key="13">
    <source>
        <dbReference type="ARBA" id="ARBA00023231"/>
    </source>
</evidence>
<dbReference type="PANTHER" id="PTHR32071:SF95">
    <property type="entry name" value="DNA-BINDING TRANSCRIPTIONAL REGULATOR NTRC"/>
    <property type="match status" value="1"/>
</dbReference>
<evidence type="ECO:0000256" key="8">
    <source>
        <dbReference type="ARBA" id="ARBA00023012"/>
    </source>
</evidence>
<dbReference type="SMART" id="SM00382">
    <property type="entry name" value="AAA"/>
    <property type="match status" value="1"/>
</dbReference>
<dbReference type="InterPro" id="IPR001789">
    <property type="entry name" value="Sig_transdc_resp-reg_receiver"/>
</dbReference>
<keyword evidence="13" id="KW-0535">Nitrogen fixation</keyword>
<dbReference type="SUPFAM" id="SSF52540">
    <property type="entry name" value="P-loop containing nucleoside triphosphate hydrolases"/>
    <property type="match status" value="1"/>
</dbReference>
<gene>
    <name evidence="19" type="ORF">K8G79_11240</name>
</gene>
<dbReference type="Gene3D" id="3.40.50.2300">
    <property type="match status" value="1"/>
</dbReference>
<evidence type="ECO:0000256" key="9">
    <source>
        <dbReference type="ARBA" id="ARBA00023015"/>
    </source>
</evidence>
<dbReference type="GO" id="GO:0006355">
    <property type="term" value="P:regulation of DNA-templated transcription"/>
    <property type="evidence" value="ECO:0007669"/>
    <property type="project" value="InterPro"/>
</dbReference>
<dbReference type="PROSITE" id="PS00675">
    <property type="entry name" value="SIGMA54_INTERACT_1"/>
    <property type="match status" value="1"/>
</dbReference>
<evidence type="ECO:0000256" key="7">
    <source>
        <dbReference type="ARBA" id="ARBA00022840"/>
    </source>
</evidence>
<dbReference type="InterPro" id="IPR011006">
    <property type="entry name" value="CheY-like_superfamily"/>
</dbReference>
<keyword evidence="3" id="KW-0963">Cytoplasm</keyword>
<dbReference type="AlphaFoldDB" id="A0AAJ1EL59"/>
<evidence type="ECO:0000256" key="2">
    <source>
        <dbReference type="ARBA" id="ARBA00019059"/>
    </source>
</evidence>
<protein>
    <recommendedName>
        <fullName evidence="2">DNA-binding transcriptional regulator NtrC</fullName>
    </recommendedName>
    <alternativeName>
        <fullName evidence="14">Nitrogen regulation protein NR(I)</fullName>
    </alternativeName>
    <alternativeName>
        <fullName evidence="15">Nitrogen regulator I</fullName>
    </alternativeName>
</protein>
<dbReference type="SUPFAM" id="SSF46689">
    <property type="entry name" value="Homeodomain-like"/>
    <property type="match status" value="1"/>
</dbReference>
<dbReference type="InterPro" id="IPR025662">
    <property type="entry name" value="Sigma_54_int_dom_ATP-bd_1"/>
</dbReference>
<dbReference type="Proteomes" id="UP001197609">
    <property type="component" value="Unassembled WGS sequence"/>
</dbReference>
<reference evidence="19 20" key="1">
    <citation type="journal article" date="2021" name="bioRxiv">
        <title>Unraveling nitrogen, sulfur and carbon metabolic pathways and microbial community transcriptional responses to substrate deprivation and toxicity stresses in a bioreactor mimicking anoxic brackish coastal sediment conditions.</title>
        <authorList>
            <person name="Martins P.D."/>
            <person name="Echeveste M.J."/>
            <person name="Arshad A."/>
            <person name="Kurth J."/>
            <person name="Ouboter H."/>
            <person name="Jetten M.S.M."/>
            <person name="Welte C.U."/>
        </authorList>
    </citation>
    <scope>NUCLEOTIDE SEQUENCE [LARGE SCALE GENOMIC DNA]</scope>
    <source>
        <strain evidence="19">MAG_38</strain>
    </source>
</reference>
<dbReference type="CDD" id="cd00009">
    <property type="entry name" value="AAA"/>
    <property type="match status" value="1"/>
</dbReference>
<accession>A0AAJ1EL59</accession>